<sequence length="133" mass="14905">MAEAAADKPGGDSEVPPGFYFLDDCRAFNYDSDVDEGEDEIELKSDGTAKRELMHKRSWVDGGGNKGSDVRRTSGKGRWKQVGDEVHVDWKVEARHKGAQPEKLSVIKDGSLMFPCSYKKRYYQYSTTSSFKG</sequence>
<organism evidence="2">
    <name type="scientific">Alexandrium andersonii</name>
    <dbReference type="NCBI Taxonomy" id="327968"/>
    <lineage>
        <taxon>Eukaryota</taxon>
        <taxon>Sar</taxon>
        <taxon>Alveolata</taxon>
        <taxon>Dinophyceae</taxon>
        <taxon>Gonyaulacales</taxon>
        <taxon>Pyrocystaceae</taxon>
        <taxon>Alexandrium</taxon>
    </lineage>
</organism>
<name>A0A7S2NC77_9DINO</name>
<evidence type="ECO:0000313" key="2">
    <source>
        <dbReference type="EMBL" id="CAD9532629.1"/>
    </source>
</evidence>
<dbReference type="AlphaFoldDB" id="A0A7S2NC77"/>
<dbReference type="EMBL" id="HBGQ01094854">
    <property type="protein sequence ID" value="CAD9532629.1"/>
    <property type="molecule type" value="Transcribed_RNA"/>
</dbReference>
<gene>
    <name evidence="2" type="ORF">AAND1436_LOCUS45280</name>
</gene>
<proteinExistence type="predicted"/>
<protein>
    <submittedName>
        <fullName evidence="2">Uncharacterized protein</fullName>
    </submittedName>
</protein>
<evidence type="ECO:0000256" key="1">
    <source>
        <dbReference type="SAM" id="MobiDB-lite"/>
    </source>
</evidence>
<feature type="region of interest" description="Disordered" evidence="1">
    <location>
        <begin position="57"/>
        <end position="80"/>
    </location>
</feature>
<accession>A0A7S2NC77</accession>
<reference evidence="2" key="1">
    <citation type="submission" date="2021-01" db="EMBL/GenBank/DDBJ databases">
        <authorList>
            <person name="Corre E."/>
            <person name="Pelletier E."/>
            <person name="Niang G."/>
            <person name="Scheremetjew M."/>
            <person name="Finn R."/>
            <person name="Kale V."/>
            <person name="Holt S."/>
            <person name="Cochrane G."/>
            <person name="Meng A."/>
            <person name="Brown T."/>
            <person name="Cohen L."/>
        </authorList>
    </citation>
    <scope>NUCLEOTIDE SEQUENCE</scope>
    <source>
        <strain evidence="2">CCMP2222</strain>
    </source>
</reference>